<feature type="region of interest" description="Disordered" evidence="1">
    <location>
        <begin position="27"/>
        <end position="144"/>
    </location>
</feature>
<evidence type="ECO:0000256" key="1">
    <source>
        <dbReference type="SAM" id="MobiDB-lite"/>
    </source>
</evidence>
<feature type="compositionally biased region" description="Basic and acidic residues" evidence="1">
    <location>
        <begin position="36"/>
        <end position="48"/>
    </location>
</feature>
<organism evidence="2 3">
    <name type="scientific">Tanacetum coccineum</name>
    <dbReference type="NCBI Taxonomy" id="301880"/>
    <lineage>
        <taxon>Eukaryota</taxon>
        <taxon>Viridiplantae</taxon>
        <taxon>Streptophyta</taxon>
        <taxon>Embryophyta</taxon>
        <taxon>Tracheophyta</taxon>
        <taxon>Spermatophyta</taxon>
        <taxon>Magnoliopsida</taxon>
        <taxon>eudicotyledons</taxon>
        <taxon>Gunneridae</taxon>
        <taxon>Pentapetalae</taxon>
        <taxon>asterids</taxon>
        <taxon>campanulids</taxon>
        <taxon>Asterales</taxon>
        <taxon>Asteraceae</taxon>
        <taxon>Asteroideae</taxon>
        <taxon>Anthemideae</taxon>
        <taxon>Anthemidinae</taxon>
        <taxon>Tanacetum</taxon>
    </lineage>
</organism>
<reference evidence="2" key="2">
    <citation type="submission" date="2022-01" db="EMBL/GenBank/DDBJ databases">
        <authorList>
            <person name="Yamashiro T."/>
            <person name="Shiraishi A."/>
            <person name="Satake H."/>
            <person name="Nakayama K."/>
        </authorList>
    </citation>
    <scope>NUCLEOTIDE SEQUENCE</scope>
</reference>
<reference evidence="2" key="1">
    <citation type="journal article" date="2022" name="Int. J. Mol. Sci.">
        <title>Draft Genome of Tanacetum Coccineum: Genomic Comparison of Closely Related Tanacetum-Family Plants.</title>
        <authorList>
            <person name="Yamashiro T."/>
            <person name="Shiraishi A."/>
            <person name="Nakayama K."/>
            <person name="Satake H."/>
        </authorList>
    </citation>
    <scope>NUCLEOTIDE SEQUENCE</scope>
</reference>
<evidence type="ECO:0000313" key="3">
    <source>
        <dbReference type="Proteomes" id="UP001151760"/>
    </source>
</evidence>
<dbReference type="EMBL" id="BQNB010013296">
    <property type="protein sequence ID" value="GJT14236.1"/>
    <property type="molecule type" value="Genomic_DNA"/>
</dbReference>
<accession>A0ABQ5BKQ2</accession>
<name>A0ABQ5BKQ2_9ASTR</name>
<gene>
    <name evidence="2" type="ORF">Tco_0861278</name>
</gene>
<dbReference type="CDD" id="cd00303">
    <property type="entry name" value="retropepsin_like"/>
    <property type="match status" value="1"/>
</dbReference>
<dbReference type="InterPro" id="IPR021109">
    <property type="entry name" value="Peptidase_aspartic_dom_sf"/>
</dbReference>
<dbReference type="GO" id="GO:0003964">
    <property type="term" value="F:RNA-directed DNA polymerase activity"/>
    <property type="evidence" value="ECO:0007669"/>
    <property type="project" value="UniProtKB-KW"/>
</dbReference>
<proteinExistence type="predicted"/>
<keyword evidence="2" id="KW-0808">Transferase</keyword>
<dbReference type="PANTHER" id="PTHR33067:SF9">
    <property type="entry name" value="RNA-DIRECTED DNA POLYMERASE"/>
    <property type="match status" value="1"/>
</dbReference>
<comment type="caution">
    <text evidence="2">The sequence shown here is derived from an EMBL/GenBank/DDBJ whole genome shotgun (WGS) entry which is preliminary data.</text>
</comment>
<dbReference type="Proteomes" id="UP001151760">
    <property type="component" value="Unassembled WGS sequence"/>
</dbReference>
<feature type="compositionally biased region" description="Polar residues" evidence="1">
    <location>
        <begin position="49"/>
        <end position="76"/>
    </location>
</feature>
<dbReference type="Gene3D" id="2.40.70.10">
    <property type="entry name" value="Acid Proteases"/>
    <property type="match status" value="1"/>
</dbReference>
<protein>
    <submittedName>
        <fullName evidence="2">Reverse transcriptase domain-containing protein</fullName>
    </submittedName>
</protein>
<feature type="compositionally biased region" description="Low complexity" evidence="1">
    <location>
        <begin position="94"/>
        <end position="104"/>
    </location>
</feature>
<evidence type="ECO:0000313" key="2">
    <source>
        <dbReference type="EMBL" id="GJT14236.1"/>
    </source>
</evidence>
<dbReference type="PANTHER" id="PTHR33067">
    <property type="entry name" value="RNA-DIRECTED DNA POLYMERASE-RELATED"/>
    <property type="match status" value="1"/>
</dbReference>
<keyword evidence="2" id="KW-0548">Nucleotidyltransferase</keyword>
<sequence length="382" mass="43111">MKSPQSTNAFVKETFMDLKTQLETVAKNHQASIQNHETKFDRLADKQSGRPSGSLPSNIQPNPRGSNSKAYQPPQSRNEHVNVVFTRSCKSYDPPDNTNDQQNNSENPTNFDSDDEDDEPTPQPKTRTQKPVKETPLPKPYKPKIFDESSAMIQNKVSPKLGDPGSFLIPCNFNKKFSCNALEDLGASINLTPYSLYAKLSLETLKPTKMNVRLADRSFQYHVGIAENMLVDVGKFTFPANFVFLKIKEHSKVPLILGRPFLHIADAVIRVKQKQLNLGVGTERMIFKIDSAMKHSYSNDDTCFSIGVIDKILEEDFNALLDEGSKILHFIEGTLLEEEILSELNEFIAMAEDENSKSESDTEEPPFKKITINTYYKNQDIP</sequence>
<keyword evidence="2" id="KW-0695">RNA-directed DNA polymerase</keyword>
<keyword evidence="3" id="KW-1185">Reference proteome</keyword>